<evidence type="ECO:0000313" key="3">
    <source>
        <dbReference type="Proteomes" id="UP001167831"/>
    </source>
</evidence>
<reference evidence="2" key="1">
    <citation type="submission" date="2023-06" db="EMBL/GenBank/DDBJ databases">
        <authorList>
            <person name="Zeman M."/>
            <person name="Kubasova T."/>
            <person name="Jahodarova E."/>
            <person name="Nykrynova M."/>
            <person name="Rychlik I."/>
        </authorList>
    </citation>
    <scope>NUCLEOTIDE SEQUENCE</scope>
    <source>
        <strain evidence="2">ET15</strain>
        <strain evidence="1">ET37</strain>
    </source>
</reference>
<dbReference type="InterPro" id="IPR043129">
    <property type="entry name" value="ATPase_NBD"/>
</dbReference>
<keyword evidence="3" id="KW-1185">Reference proteome</keyword>
<dbReference type="EMBL" id="JAUEIE010000004">
    <property type="protein sequence ID" value="MDN0022550.1"/>
    <property type="molecule type" value="Genomic_DNA"/>
</dbReference>
<evidence type="ECO:0000313" key="4">
    <source>
        <dbReference type="Proteomes" id="UP001168478"/>
    </source>
</evidence>
<gene>
    <name evidence="1" type="ORF">QVN81_05855</name>
    <name evidence="2" type="ORF">QVN84_07970</name>
</gene>
<dbReference type="RefSeq" id="WP_289825052.1">
    <property type="nucleotide sequence ID" value="NZ_JAUEIE010000004.1"/>
</dbReference>
<protein>
    <submittedName>
        <fullName evidence="2">ATPase</fullName>
    </submittedName>
</protein>
<reference evidence="2" key="2">
    <citation type="submission" date="2023-08" db="EMBL/GenBank/DDBJ databases">
        <title>Identification and characterization of horizontal gene transfer across gut microbiota members of farm animals based on homology search.</title>
        <authorList>
            <person name="Schwarzerova J."/>
            <person name="Nykrynova M."/>
            <person name="Jureckova K."/>
            <person name="Cejkova D."/>
            <person name="Rychlik I."/>
        </authorList>
    </citation>
    <scope>NUCLEOTIDE SEQUENCE</scope>
    <source>
        <strain evidence="2">ET15</strain>
        <strain evidence="1">ET37</strain>
    </source>
</reference>
<accession>A0AAW7JMF2</accession>
<dbReference type="PANTHER" id="PTHR43190">
    <property type="entry name" value="N-ACETYL-D-GLUCOSAMINE KINASE"/>
    <property type="match status" value="1"/>
</dbReference>
<sequence>MKKLLQNIFGTGSKTEVESDLTAAGRSLFGRDKGIACILGTGSNSGLYDGNNITYKVPSMGYILGDEGSGAVLGKLFLNALYKGRLQEPLLKEFEEQCSTDIDDIIQNVYRGNTPSKFLASLSVFISSHIDVDGVADIVVSNFRSFFRNNTSQYNYPELEVGIVGSIACIYRTQLLEAAQAENVRIGCILQSPAERLVEYHKSEAVRP</sequence>
<dbReference type="InterPro" id="IPR052519">
    <property type="entry name" value="Euk-type_GlcNAc_Kinase"/>
</dbReference>
<dbReference type="Gene3D" id="3.30.420.40">
    <property type="match status" value="1"/>
</dbReference>
<comment type="caution">
    <text evidence="2">The sequence shown here is derived from an EMBL/GenBank/DDBJ whole genome shotgun (WGS) entry which is preliminary data.</text>
</comment>
<evidence type="ECO:0000313" key="2">
    <source>
        <dbReference type="EMBL" id="MDN0025453.1"/>
    </source>
</evidence>
<dbReference type="Proteomes" id="UP001167831">
    <property type="component" value="Unassembled WGS sequence"/>
</dbReference>
<name>A0AAW7JMF2_9BACT</name>
<dbReference type="Gene3D" id="1.10.720.160">
    <property type="match status" value="1"/>
</dbReference>
<dbReference type="AlphaFoldDB" id="A0AAW7JMF2"/>
<organism evidence="2 4">
    <name type="scientific">Leyella lascolaii</name>
    <dbReference type="NCBI Taxonomy" id="1776379"/>
    <lineage>
        <taxon>Bacteria</taxon>
        <taxon>Pseudomonadati</taxon>
        <taxon>Bacteroidota</taxon>
        <taxon>Bacteroidia</taxon>
        <taxon>Bacteroidales</taxon>
        <taxon>Prevotellaceae</taxon>
        <taxon>Leyella</taxon>
    </lineage>
</organism>
<proteinExistence type="predicted"/>
<dbReference type="SUPFAM" id="SSF53067">
    <property type="entry name" value="Actin-like ATPase domain"/>
    <property type="match status" value="1"/>
</dbReference>
<dbReference type="PANTHER" id="PTHR43190:SF3">
    <property type="entry name" value="N-ACETYL-D-GLUCOSAMINE KINASE"/>
    <property type="match status" value="1"/>
</dbReference>
<dbReference type="Proteomes" id="UP001168478">
    <property type="component" value="Unassembled WGS sequence"/>
</dbReference>
<evidence type="ECO:0000313" key="1">
    <source>
        <dbReference type="EMBL" id="MDN0022550.1"/>
    </source>
</evidence>
<dbReference type="EMBL" id="JAUEIF010000006">
    <property type="protein sequence ID" value="MDN0025453.1"/>
    <property type="molecule type" value="Genomic_DNA"/>
</dbReference>